<proteinExistence type="predicted"/>
<evidence type="ECO:0000313" key="2">
    <source>
        <dbReference type="EMBL" id="SFE62351.1"/>
    </source>
</evidence>
<feature type="signal peptide" evidence="1">
    <location>
        <begin position="1"/>
        <end position="19"/>
    </location>
</feature>
<dbReference type="EMBL" id="FOLQ01000016">
    <property type="protein sequence ID" value="SFE62351.1"/>
    <property type="molecule type" value="Genomic_DNA"/>
</dbReference>
<organism evidence="2 3">
    <name type="scientific">Spirosoma endophyticum</name>
    <dbReference type="NCBI Taxonomy" id="662367"/>
    <lineage>
        <taxon>Bacteria</taxon>
        <taxon>Pseudomonadati</taxon>
        <taxon>Bacteroidota</taxon>
        <taxon>Cytophagia</taxon>
        <taxon>Cytophagales</taxon>
        <taxon>Cytophagaceae</taxon>
        <taxon>Spirosoma</taxon>
    </lineage>
</organism>
<dbReference type="STRING" id="662367.SAMN05216167_11679"/>
<name>A0A1I2C1U1_9BACT</name>
<accession>A0A1I2C1U1</accession>
<dbReference type="Proteomes" id="UP000198598">
    <property type="component" value="Unassembled WGS sequence"/>
</dbReference>
<keyword evidence="1" id="KW-0732">Signal</keyword>
<evidence type="ECO:0008006" key="4">
    <source>
        <dbReference type="Google" id="ProtNLM"/>
    </source>
</evidence>
<keyword evidence="3" id="KW-1185">Reference proteome</keyword>
<gene>
    <name evidence="2" type="ORF">SAMN05216167_11679</name>
</gene>
<sequence>MKKQSSVFLLLLVLITACRNDSSIGPSDLLYKRWHLLQTRGVNDTTWVMYDTDAYYTIEYHPEGSLVYQRNGITTSAPCCSGSRFERTGVILKYSEFSSCPNVKCAPNPGATITILKDNLLELQTGDRVSQYTPAQ</sequence>
<dbReference type="AlphaFoldDB" id="A0A1I2C1U1"/>
<evidence type="ECO:0000313" key="3">
    <source>
        <dbReference type="Proteomes" id="UP000198598"/>
    </source>
</evidence>
<protein>
    <recommendedName>
        <fullName evidence="4">Lipocalin-like domain-containing protein</fullName>
    </recommendedName>
</protein>
<feature type="chain" id="PRO_5011733054" description="Lipocalin-like domain-containing protein" evidence="1">
    <location>
        <begin position="20"/>
        <end position="136"/>
    </location>
</feature>
<reference evidence="2 3" key="1">
    <citation type="submission" date="2016-10" db="EMBL/GenBank/DDBJ databases">
        <authorList>
            <person name="de Groot N.N."/>
        </authorList>
    </citation>
    <scope>NUCLEOTIDE SEQUENCE [LARGE SCALE GENOMIC DNA]</scope>
    <source>
        <strain evidence="2 3">DSM 26130</strain>
    </source>
</reference>
<dbReference type="PROSITE" id="PS51257">
    <property type="entry name" value="PROKAR_LIPOPROTEIN"/>
    <property type="match status" value="1"/>
</dbReference>
<evidence type="ECO:0000256" key="1">
    <source>
        <dbReference type="SAM" id="SignalP"/>
    </source>
</evidence>